<feature type="transmembrane region" description="Helical" evidence="1">
    <location>
        <begin position="232"/>
        <end position="252"/>
    </location>
</feature>
<dbReference type="Proteomes" id="UP000095003">
    <property type="component" value="Unassembled WGS sequence"/>
</dbReference>
<proteinExistence type="predicted"/>
<evidence type="ECO:0000313" key="3">
    <source>
        <dbReference type="EMBL" id="ODM13341.1"/>
    </source>
</evidence>
<feature type="transmembrane region" description="Helical" evidence="1">
    <location>
        <begin position="55"/>
        <end position="72"/>
    </location>
</feature>
<evidence type="ECO:0000313" key="4">
    <source>
        <dbReference type="Proteomes" id="UP000095003"/>
    </source>
</evidence>
<feature type="transmembrane region" description="Helical" evidence="1">
    <location>
        <begin position="111"/>
        <end position="137"/>
    </location>
</feature>
<feature type="transmembrane region" description="Helical" evidence="1">
    <location>
        <begin position="202"/>
        <end position="220"/>
    </location>
</feature>
<feature type="transmembrane region" description="Helical" evidence="1">
    <location>
        <begin position="79"/>
        <end position="99"/>
    </location>
</feature>
<accession>A0A1E3AXU2</accession>
<name>A0A1E3AXU2_9FIRM</name>
<dbReference type="InterPro" id="IPR002656">
    <property type="entry name" value="Acyl_transf_3_dom"/>
</dbReference>
<feature type="domain" description="Acyltransferase 3" evidence="2">
    <location>
        <begin position="2"/>
        <end position="250"/>
    </location>
</feature>
<gene>
    <name evidence="3" type="ORF">BEH84_01056</name>
</gene>
<sequence length="270" mass="32247">MRILQLFKVYIFWSVIYFPIALFYYFHDNQGFLFDLCDYIRKFLFTGSNHFSTQFWYLLRLIYSLLLIYFLLRKKITVKVILAIGFVFYILGMFINYKIKMNDMTGIFGNILKYFVSIFSQAKLLKSFLFVCLGGFISRIEFKKYINKTIFFFGLFGFWGICIGPKLLINEFILPLEVIILFTFLLNFNIKNRKVYIILRSFSKIIFYTHMYFYFIYTLVSEKFTRLPPDGSMAFGIVLFLCMCVASLLLYLDKCTKNTKVNKLIVLFIK</sequence>
<dbReference type="GO" id="GO:0016747">
    <property type="term" value="F:acyltransferase activity, transferring groups other than amino-acyl groups"/>
    <property type="evidence" value="ECO:0007669"/>
    <property type="project" value="InterPro"/>
</dbReference>
<evidence type="ECO:0000259" key="2">
    <source>
        <dbReference type="Pfam" id="PF01757"/>
    </source>
</evidence>
<keyword evidence="1" id="KW-0812">Transmembrane</keyword>
<keyword evidence="1" id="KW-0472">Membrane</keyword>
<feature type="transmembrane region" description="Helical" evidence="1">
    <location>
        <begin position="7"/>
        <end position="26"/>
    </location>
</feature>
<protein>
    <recommendedName>
        <fullName evidence="2">Acyltransferase 3 domain-containing protein</fullName>
    </recommendedName>
</protein>
<dbReference type="EMBL" id="MCGI01000001">
    <property type="protein sequence ID" value="ODM13341.1"/>
    <property type="molecule type" value="Genomic_DNA"/>
</dbReference>
<dbReference type="Pfam" id="PF01757">
    <property type="entry name" value="Acyl_transf_3"/>
    <property type="match status" value="1"/>
</dbReference>
<feature type="transmembrane region" description="Helical" evidence="1">
    <location>
        <begin position="149"/>
        <end position="166"/>
    </location>
</feature>
<evidence type="ECO:0000256" key="1">
    <source>
        <dbReference type="SAM" id="Phobius"/>
    </source>
</evidence>
<reference evidence="3 4" key="1">
    <citation type="submission" date="2016-07" db="EMBL/GenBank/DDBJ databases">
        <title>Characterization of isolates of Eisenbergiella tayi derived from blood cultures, using whole genome sequencing.</title>
        <authorList>
            <person name="Burdz T."/>
            <person name="Wiebe D."/>
            <person name="Huynh C."/>
            <person name="Bernard K."/>
        </authorList>
    </citation>
    <scope>NUCLEOTIDE SEQUENCE [LARGE SCALE GENOMIC DNA]</scope>
    <source>
        <strain evidence="3 4">NML 120489</strain>
    </source>
</reference>
<organism evidence="3 4">
    <name type="scientific">Eisenbergiella tayi</name>
    <dbReference type="NCBI Taxonomy" id="1432052"/>
    <lineage>
        <taxon>Bacteria</taxon>
        <taxon>Bacillati</taxon>
        <taxon>Bacillota</taxon>
        <taxon>Clostridia</taxon>
        <taxon>Lachnospirales</taxon>
        <taxon>Lachnospiraceae</taxon>
        <taxon>Eisenbergiella</taxon>
    </lineage>
</organism>
<dbReference type="AlphaFoldDB" id="A0A1E3AXU2"/>
<keyword evidence="1" id="KW-1133">Transmembrane helix</keyword>
<comment type="caution">
    <text evidence="3">The sequence shown here is derived from an EMBL/GenBank/DDBJ whole genome shotgun (WGS) entry which is preliminary data.</text>
</comment>
<feature type="transmembrane region" description="Helical" evidence="1">
    <location>
        <begin position="172"/>
        <end position="190"/>
    </location>
</feature>